<name>A0A834E1F3_9CHIR</name>
<evidence type="ECO:0000313" key="1">
    <source>
        <dbReference type="EMBL" id="KAF6104155.1"/>
    </source>
</evidence>
<comment type="caution">
    <text evidence="1">The sequence shown here is derived from an EMBL/GenBank/DDBJ whole genome shotgun (WGS) entry which is preliminary data.</text>
</comment>
<sequence>MFLDYVYKLKWNLSNLIVPQKCYCSRSYILTSSIILKNIDTITHAIYNQILTEFFTLSRLLFNEKHFPQEIVYIILILKSQRNNRTLLYLILKSIVGSVELFSQNFFDFFCAVSLFFHLLLSLL</sequence>
<proteinExistence type="predicted"/>
<dbReference type="EMBL" id="JABVXQ010000006">
    <property type="protein sequence ID" value="KAF6104155.1"/>
    <property type="molecule type" value="Genomic_DNA"/>
</dbReference>
<dbReference type="AlphaFoldDB" id="A0A834E1F3"/>
<dbReference type="Proteomes" id="UP000664940">
    <property type="component" value="Unassembled WGS sequence"/>
</dbReference>
<organism evidence="1 2">
    <name type="scientific">Phyllostomus discolor</name>
    <name type="common">pale spear-nosed bat</name>
    <dbReference type="NCBI Taxonomy" id="89673"/>
    <lineage>
        <taxon>Eukaryota</taxon>
        <taxon>Metazoa</taxon>
        <taxon>Chordata</taxon>
        <taxon>Craniata</taxon>
        <taxon>Vertebrata</taxon>
        <taxon>Euteleostomi</taxon>
        <taxon>Mammalia</taxon>
        <taxon>Eutheria</taxon>
        <taxon>Laurasiatheria</taxon>
        <taxon>Chiroptera</taxon>
        <taxon>Yangochiroptera</taxon>
        <taxon>Phyllostomidae</taxon>
        <taxon>Phyllostominae</taxon>
        <taxon>Phyllostomus</taxon>
    </lineage>
</organism>
<protein>
    <submittedName>
        <fullName evidence="1">Uncharacterized protein</fullName>
    </submittedName>
</protein>
<accession>A0A834E1F3</accession>
<evidence type="ECO:0000313" key="2">
    <source>
        <dbReference type="Proteomes" id="UP000664940"/>
    </source>
</evidence>
<reference evidence="1 2" key="1">
    <citation type="journal article" date="2020" name="Nature">
        <title>Six reference-quality genomes reveal evolution of bat adaptations.</title>
        <authorList>
            <person name="Jebb D."/>
            <person name="Huang Z."/>
            <person name="Pippel M."/>
            <person name="Hughes G.M."/>
            <person name="Lavrichenko K."/>
            <person name="Devanna P."/>
            <person name="Winkler S."/>
            <person name="Jermiin L.S."/>
            <person name="Skirmuntt E.C."/>
            <person name="Katzourakis A."/>
            <person name="Burkitt-Gray L."/>
            <person name="Ray D.A."/>
            <person name="Sullivan K.A.M."/>
            <person name="Roscito J.G."/>
            <person name="Kirilenko B.M."/>
            <person name="Davalos L.M."/>
            <person name="Corthals A.P."/>
            <person name="Power M.L."/>
            <person name="Jones G."/>
            <person name="Ransome R.D."/>
            <person name="Dechmann D.K.N."/>
            <person name="Locatelli A.G."/>
            <person name="Puechmaille S.J."/>
            <person name="Fedrigo O."/>
            <person name="Jarvis E.D."/>
            <person name="Hiller M."/>
            <person name="Vernes S.C."/>
            <person name="Myers E.W."/>
            <person name="Teeling E.C."/>
        </authorList>
    </citation>
    <scope>NUCLEOTIDE SEQUENCE [LARGE SCALE GENOMIC DNA]</scope>
    <source>
        <strain evidence="1">Bat1K_MPI-CBG_1</strain>
    </source>
</reference>
<gene>
    <name evidence="1" type="ORF">HJG60_011173</name>
</gene>